<reference evidence="2" key="1">
    <citation type="submission" date="2020-05" db="EMBL/GenBank/DDBJ databases">
        <title>Mycena genomes resolve the evolution of fungal bioluminescence.</title>
        <authorList>
            <person name="Tsai I.J."/>
        </authorList>
    </citation>
    <scope>NUCLEOTIDE SEQUENCE</scope>
    <source>
        <strain evidence="2">CCC161011</strain>
    </source>
</reference>
<dbReference type="Proteomes" id="UP000620124">
    <property type="component" value="Unassembled WGS sequence"/>
</dbReference>
<feature type="compositionally biased region" description="Polar residues" evidence="1">
    <location>
        <begin position="174"/>
        <end position="185"/>
    </location>
</feature>
<evidence type="ECO:0000313" key="2">
    <source>
        <dbReference type="EMBL" id="KAF7347518.1"/>
    </source>
</evidence>
<gene>
    <name evidence="2" type="ORF">MVEN_01508000</name>
</gene>
<protein>
    <submittedName>
        <fullName evidence="2">Uncharacterized protein</fullName>
    </submittedName>
</protein>
<dbReference type="OrthoDB" id="3059504at2759"/>
<evidence type="ECO:0000313" key="3">
    <source>
        <dbReference type="Proteomes" id="UP000620124"/>
    </source>
</evidence>
<name>A0A8H7CU48_9AGAR</name>
<accession>A0A8H7CU48</accession>
<dbReference type="EMBL" id="JACAZI010000012">
    <property type="protein sequence ID" value="KAF7347518.1"/>
    <property type="molecule type" value="Genomic_DNA"/>
</dbReference>
<dbReference type="AlphaFoldDB" id="A0A8H7CU48"/>
<evidence type="ECO:0000256" key="1">
    <source>
        <dbReference type="SAM" id="MobiDB-lite"/>
    </source>
</evidence>
<organism evidence="2 3">
    <name type="scientific">Mycena venus</name>
    <dbReference type="NCBI Taxonomy" id="2733690"/>
    <lineage>
        <taxon>Eukaryota</taxon>
        <taxon>Fungi</taxon>
        <taxon>Dikarya</taxon>
        <taxon>Basidiomycota</taxon>
        <taxon>Agaricomycotina</taxon>
        <taxon>Agaricomycetes</taxon>
        <taxon>Agaricomycetidae</taxon>
        <taxon>Agaricales</taxon>
        <taxon>Marasmiineae</taxon>
        <taxon>Mycenaceae</taxon>
        <taxon>Mycena</taxon>
    </lineage>
</organism>
<comment type="caution">
    <text evidence="2">The sequence shown here is derived from an EMBL/GenBank/DDBJ whole genome shotgun (WGS) entry which is preliminary data.</text>
</comment>
<proteinExistence type="predicted"/>
<keyword evidence="3" id="KW-1185">Reference proteome</keyword>
<feature type="compositionally biased region" description="Basic and acidic residues" evidence="1">
    <location>
        <begin position="154"/>
        <end position="168"/>
    </location>
</feature>
<feature type="region of interest" description="Disordered" evidence="1">
    <location>
        <begin position="131"/>
        <end position="199"/>
    </location>
</feature>
<sequence>MSSISPDYLPSRYRIFDATSVPLNSLPQTHGDIFLAPRGRVGRDTDGVPFYWKLPSCSAGAFLAVVWKTVMDVKTTEPNPLERLGMLLLVKTNPALLDTARIIMTQMQSSAGASNHGAEFPLPLPTSPISPPTVSVFPPSPLSPKAMGHIPQRPHPDGPRDTSKEDSTWHYGPSWTSSDFITKSTGIEHPEPWDQTGNLEDMILVHQSFRGREPSQE</sequence>